<evidence type="ECO:0000313" key="3">
    <source>
        <dbReference type="Proteomes" id="UP000216122"/>
    </source>
</evidence>
<sequence length="68" mass="7980">MPVENELEKATADVERNIKMKLLERDMTQAELSRLLNINRQQVNRAIKGDNSPKAIEIRKKIYRVLDM</sequence>
<reference evidence="2 3" key="2">
    <citation type="submission" date="2017-09" db="EMBL/GenBank/DDBJ databases">
        <title>Tripartite evolution among Lactobacillus johnsonii, Lactobacillus taiwanensis, Lactobacillus reuteri and their rodent host.</title>
        <authorList>
            <person name="Wang T."/>
            <person name="Knowles S."/>
            <person name="Cheng C."/>
        </authorList>
    </citation>
    <scope>NUCLEOTIDE SEQUENCE [LARGE SCALE GENOMIC DNA]</scope>
    <source>
        <strain evidence="2 3">103v</strain>
    </source>
</reference>
<evidence type="ECO:0000313" key="2">
    <source>
        <dbReference type="EMBL" id="OYT04438.1"/>
    </source>
</evidence>
<reference evidence="3" key="1">
    <citation type="submission" date="2017-05" db="EMBL/GenBank/DDBJ databases">
        <authorList>
            <person name="Lin X.B."/>
            <person name="Stothard P."/>
            <person name="Tasseva G."/>
            <person name="Walter J."/>
        </authorList>
    </citation>
    <scope>NUCLEOTIDE SEQUENCE [LARGE SCALE GENOMIC DNA]</scope>
    <source>
        <strain evidence="3">103v</strain>
    </source>
</reference>
<evidence type="ECO:0000259" key="1">
    <source>
        <dbReference type="PROSITE" id="PS50943"/>
    </source>
</evidence>
<name>A0A256VLE2_LIMRT</name>
<proteinExistence type="predicted"/>
<gene>
    <name evidence="2" type="ORF">CBG21_02595</name>
</gene>
<comment type="caution">
    <text evidence="2">The sequence shown here is derived from an EMBL/GenBank/DDBJ whole genome shotgun (WGS) entry which is preliminary data.</text>
</comment>
<dbReference type="GO" id="GO:0003677">
    <property type="term" value="F:DNA binding"/>
    <property type="evidence" value="ECO:0007669"/>
    <property type="project" value="InterPro"/>
</dbReference>
<protein>
    <submittedName>
        <fullName evidence="2">Transcriptional regulator</fullName>
    </submittedName>
</protein>
<dbReference type="Pfam" id="PF01381">
    <property type="entry name" value="HTH_3"/>
    <property type="match status" value="1"/>
</dbReference>
<dbReference type="EMBL" id="NGQC01000021">
    <property type="protein sequence ID" value="OYT04438.1"/>
    <property type="molecule type" value="Genomic_DNA"/>
</dbReference>
<dbReference type="PROSITE" id="PS50943">
    <property type="entry name" value="HTH_CROC1"/>
    <property type="match status" value="1"/>
</dbReference>
<dbReference type="InterPro" id="IPR010982">
    <property type="entry name" value="Lambda_DNA-bd_dom_sf"/>
</dbReference>
<organism evidence="2 3">
    <name type="scientific">Limosilactobacillus reuteri</name>
    <name type="common">Lactobacillus reuteri</name>
    <dbReference type="NCBI Taxonomy" id="1598"/>
    <lineage>
        <taxon>Bacteria</taxon>
        <taxon>Bacillati</taxon>
        <taxon>Bacillota</taxon>
        <taxon>Bacilli</taxon>
        <taxon>Lactobacillales</taxon>
        <taxon>Lactobacillaceae</taxon>
        <taxon>Limosilactobacillus</taxon>
    </lineage>
</organism>
<dbReference type="InterPro" id="IPR001387">
    <property type="entry name" value="Cro/C1-type_HTH"/>
</dbReference>
<feature type="domain" description="HTH cro/C1-type" evidence="1">
    <location>
        <begin position="18"/>
        <end position="60"/>
    </location>
</feature>
<accession>A0A256VLE2</accession>
<dbReference type="RefSeq" id="WP_086131963.1">
    <property type="nucleotide sequence ID" value="NZ_CP080622.1"/>
</dbReference>
<dbReference type="Proteomes" id="UP000216122">
    <property type="component" value="Unassembled WGS sequence"/>
</dbReference>
<dbReference type="AlphaFoldDB" id="A0A256VLE2"/>
<dbReference type="Gene3D" id="1.10.260.40">
    <property type="entry name" value="lambda repressor-like DNA-binding domains"/>
    <property type="match status" value="1"/>
</dbReference>
<dbReference type="CDD" id="cd00093">
    <property type="entry name" value="HTH_XRE"/>
    <property type="match status" value="1"/>
</dbReference>
<dbReference type="SUPFAM" id="SSF47413">
    <property type="entry name" value="lambda repressor-like DNA-binding domains"/>
    <property type="match status" value="1"/>
</dbReference>